<accession>A0A5S9F1V8</accession>
<feature type="compositionally biased region" description="Low complexity" evidence="6">
    <location>
        <begin position="315"/>
        <end position="330"/>
    </location>
</feature>
<evidence type="ECO:0000256" key="4">
    <source>
        <dbReference type="ARBA" id="ARBA00022989"/>
    </source>
</evidence>
<dbReference type="InterPro" id="IPR001107">
    <property type="entry name" value="Band_7"/>
</dbReference>
<dbReference type="AlphaFoldDB" id="A0A5S9F1V8"/>
<evidence type="ECO:0000313" key="9">
    <source>
        <dbReference type="EMBL" id="BBM82473.1"/>
    </source>
</evidence>
<proteinExistence type="inferred from homology"/>
<dbReference type="EMBL" id="AP019860">
    <property type="protein sequence ID" value="BBM82473.1"/>
    <property type="molecule type" value="Genomic_DNA"/>
</dbReference>
<keyword evidence="4 7" id="KW-1133">Transmembrane helix</keyword>
<feature type="region of interest" description="Disordered" evidence="6">
    <location>
        <begin position="315"/>
        <end position="426"/>
    </location>
</feature>
<evidence type="ECO:0000313" key="10">
    <source>
        <dbReference type="Proteomes" id="UP000326354"/>
    </source>
</evidence>
<comment type="similarity">
    <text evidence="2">Belongs to the band 7/mec-2 family. HflC subfamily.</text>
</comment>
<dbReference type="SMART" id="SM00244">
    <property type="entry name" value="PHB"/>
    <property type="match status" value="1"/>
</dbReference>
<feature type="compositionally biased region" description="Polar residues" evidence="6">
    <location>
        <begin position="397"/>
        <end position="406"/>
    </location>
</feature>
<organism evidence="9 10">
    <name type="scientific">Uabimicrobium amorphum</name>
    <dbReference type="NCBI Taxonomy" id="2596890"/>
    <lineage>
        <taxon>Bacteria</taxon>
        <taxon>Pseudomonadati</taxon>
        <taxon>Planctomycetota</taxon>
        <taxon>Candidatus Uabimicrobiia</taxon>
        <taxon>Candidatus Uabimicrobiales</taxon>
        <taxon>Candidatus Uabimicrobiaceae</taxon>
        <taxon>Candidatus Uabimicrobium</taxon>
    </lineage>
</organism>
<dbReference type="Proteomes" id="UP000326354">
    <property type="component" value="Chromosome"/>
</dbReference>
<comment type="subcellular location">
    <subcellularLocation>
        <location evidence="1">Membrane</location>
        <topology evidence="1">Single-pass membrane protein</topology>
    </subcellularLocation>
</comment>
<evidence type="ECO:0000256" key="3">
    <source>
        <dbReference type="ARBA" id="ARBA00022692"/>
    </source>
</evidence>
<keyword evidence="10" id="KW-1185">Reference proteome</keyword>
<dbReference type="InterPro" id="IPR036013">
    <property type="entry name" value="Band_7/SPFH_dom_sf"/>
</dbReference>
<dbReference type="RefSeq" id="WP_151966713.1">
    <property type="nucleotide sequence ID" value="NZ_AP019860.1"/>
</dbReference>
<reference evidence="9 10" key="1">
    <citation type="submission" date="2019-08" db="EMBL/GenBank/DDBJ databases">
        <title>Complete genome sequence of Candidatus Uab amorphum.</title>
        <authorList>
            <person name="Shiratori T."/>
            <person name="Suzuki S."/>
            <person name="Kakizawa Y."/>
            <person name="Ishida K."/>
        </authorList>
    </citation>
    <scope>NUCLEOTIDE SEQUENCE [LARGE SCALE GENOMIC DNA]</scope>
    <source>
        <strain evidence="9 10">SRT547</strain>
    </source>
</reference>
<evidence type="ECO:0000259" key="8">
    <source>
        <dbReference type="SMART" id="SM00244"/>
    </source>
</evidence>
<dbReference type="GO" id="GO:0016020">
    <property type="term" value="C:membrane"/>
    <property type="evidence" value="ECO:0007669"/>
    <property type="project" value="UniProtKB-SubCell"/>
</dbReference>
<dbReference type="SUPFAM" id="SSF117892">
    <property type="entry name" value="Band 7/SPFH domain"/>
    <property type="match status" value="1"/>
</dbReference>
<sequence>MTNENKNENTQNKPNVVTIIVAIIIAVTLLFYFFTFQVRITEKAVVTTFGKPTKVIDPSTDSGAGLYWKWPYPFQKVNVFDARMRIFTGTLEQIFTSDSKSIILQTYTGWQIDDASKYQIRSVNESRAKSHLESFIRSHTYTVIAKYSFYQIISSSKGKSFLEDIEEKIRQKVNQDVIEFGFEVKEFGFRRLVLPESTTKEVANRMKEERNRLAEEYRSQGAKESKIKRNQADAFRQEKIIVAEARAKEIEGEAFAQIADEYKTFAKDKKLAIWLRKLESLRNILKANRSTLLLDPSTQPFDLLQNSSINSVFSENENINNTPENTNNSEEQNDESTATSENADTKASSTTDTSTEKNVDESTKDESTQEESAQEKPTETSENNNTDEKPVEESANSDKASATQDENQAKKDDTPDPSQEKTKENK</sequence>
<evidence type="ECO:0000256" key="2">
    <source>
        <dbReference type="ARBA" id="ARBA00007862"/>
    </source>
</evidence>
<dbReference type="KEGG" id="uam:UABAM_00816"/>
<feature type="compositionally biased region" description="Basic and acidic residues" evidence="6">
    <location>
        <begin position="407"/>
        <end position="426"/>
    </location>
</feature>
<dbReference type="InterPro" id="IPR010200">
    <property type="entry name" value="HflC"/>
</dbReference>
<evidence type="ECO:0000256" key="5">
    <source>
        <dbReference type="ARBA" id="ARBA00023136"/>
    </source>
</evidence>
<gene>
    <name evidence="9" type="ORF">UABAM_00816</name>
</gene>
<evidence type="ECO:0000256" key="6">
    <source>
        <dbReference type="SAM" id="MobiDB-lite"/>
    </source>
</evidence>
<keyword evidence="3 7" id="KW-0812">Transmembrane</keyword>
<dbReference type="OrthoDB" id="9809197at2"/>
<name>A0A5S9F1V8_UABAM</name>
<keyword evidence="5 7" id="KW-0472">Membrane</keyword>
<dbReference type="PANTHER" id="PTHR42911">
    <property type="entry name" value="MODULATOR OF FTSH PROTEASE HFLC"/>
    <property type="match status" value="1"/>
</dbReference>
<dbReference type="CDD" id="cd03405">
    <property type="entry name" value="SPFH_HflC"/>
    <property type="match status" value="1"/>
</dbReference>
<feature type="domain" description="Band 7" evidence="8">
    <location>
        <begin position="33"/>
        <end position="206"/>
    </location>
</feature>
<evidence type="ECO:0000256" key="7">
    <source>
        <dbReference type="SAM" id="Phobius"/>
    </source>
</evidence>
<evidence type="ECO:0000256" key="1">
    <source>
        <dbReference type="ARBA" id="ARBA00004167"/>
    </source>
</evidence>
<dbReference type="Gene3D" id="3.30.479.30">
    <property type="entry name" value="Band 7 domain"/>
    <property type="match status" value="1"/>
</dbReference>
<dbReference type="PANTHER" id="PTHR42911:SF1">
    <property type="entry name" value="MODULATOR OF FTSH PROTEASE HFLC"/>
    <property type="match status" value="1"/>
</dbReference>
<feature type="compositionally biased region" description="Basic and acidic residues" evidence="6">
    <location>
        <begin position="354"/>
        <end position="379"/>
    </location>
</feature>
<dbReference type="Pfam" id="PF01145">
    <property type="entry name" value="Band_7"/>
    <property type="match status" value="1"/>
</dbReference>
<feature type="transmembrane region" description="Helical" evidence="7">
    <location>
        <begin position="16"/>
        <end position="34"/>
    </location>
</feature>
<protein>
    <submittedName>
        <fullName evidence="9">Protein HflC</fullName>
    </submittedName>
</protein>